<dbReference type="InterPro" id="IPR004670">
    <property type="entry name" value="NhaA"/>
</dbReference>
<feature type="transmembrane region" description="Helical" evidence="7">
    <location>
        <begin position="382"/>
        <end position="408"/>
    </location>
</feature>
<proteinExistence type="inferred from homology"/>
<dbReference type="HAMAP" id="MF_01844">
    <property type="entry name" value="NhaA"/>
    <property type="match status" value="1"/>
</dbReference>
<feature type="transmembrane region" description="Helical" evidence="7">
    <location>
        <begin position="86"/>
        <end position="105"/>
    </location>
</feature>
<evidence type="ECO:0000256" key="6">
    <source>
        <dbReference type="ARBA" id="ARBA00023201"/>
    </source>
</evidence>
<feature type="transmembrane region" description="Helical" evidence="7">
    <location>
        <begin position="420"/>
        <end position="439"/>
    </location>
</feature>
<feature type="transmembrane region" description="Helical" evidence="7">
    <location>
        <begin position="117"/>
        <end position="137"/>
    </location>
</feature>
<dbReference type="AlphaFoldDB" id="A0A2T3J4Q3"/>
<evidence type="ECO:0000256" key="4">
    <source>
        <dbReference type="ARBA" id="ARBA00022989"/>
    </source>
</evidence>
<dbReference type="EMBL" id="PYMH01000001">
    <property type="protein sequence ID" value="PSU36265.1"/>
    <property type="molecule type" value="Genomic_DNA"/>
</dbReference>
<organism evidence="8 9">
    <name type="scientific">Photobacterium lutimaris</name>
    <dbReference type="NCBI Taxonomy" id="388278"/>
    <lineage>
        <taxon>Bacteria</taxon>
        <taxon>Pseudomonadati</taxon>
        <taxon>Pseudomonadota</taxon>
        <taxon>Gammaproteobacteria</taxon>
        <taxon>Vibrionales</taxon>
        <taxon>Vibrionaceae</taxon>
        <taxon>Photobacterium</taxon>
    </lineage>
</organism>
<dbReference type="NCBIfam" id="TIGR00773">
    <property type="entry name" value="NhaA"/>
    <property type="match status" value="1"/>
</dbReference>
<evidence type="ECO:0000256" key="5">
    <source>
        <dbReference type="ARBA" id="ARBA00023136"/>
    </source>
</evidence>
<dbReference type="Pfam" id="PF06965">
    <property type="entry name" value="Na_H_antiport_1"/>
    <property type="match status" value="1"/>
</dbReference>
<evidence type="ECO:0000256" key="1">
    <source>
        <dbReference type="ARBA" id="ARBA00004429"/>
    </source>
</evidence>
<dbReference type="OrthoDB" id="9808135at2"/>
<evidence type="ECO:0000256" key="3">
    <source>
        <dbReference type="ARBA" id="ARBA00022692"/>
    </source>
</evidence>
<dbReference type="GO" id="GO:0005886">
    <property type="term" value="C:plasma membrane"/>
    <property type="evidence" value="ECO:0007669"/>
    <property type="project" value="UniProtKB-SubCell"/>
</dbReference>
<keyword evidence="4 7" id="KW-1133">Transmembrane helix</keyword>
<feature type="transmembrane region" description="Helical" evidence="7">
    <location>
        <begin position="346"/>
        <end position="376"/>
    </location>
</feature>
<keyword evidence="3 7" id="KW-0812">Transmembrane</keyword>
<keyword evidence="6 7" id="KW-0739">Sodium transport</keyword>
<comment type="subcellular location">
    <subcellularLocation>
        <location evidence="1">Cell inner membrane</location>
        <topology evidence="1">Multi-pass membrane protein</topology>
    </subcellularLocation>
    <subcellularLocation>
        <location evidence="7">Cell membrane</location>
        <topology evidence="7">Multi-pass membrane protein</topology>
    </subcellularLocation>
</comment>
<feature type="transmembrane region" description="Helical" evidence="7">
    <location>
        <begin position="175"/>
        <end position="198"/>
    </location>
</feature>
<keyword evidence="5 7" id="KW-0472">Membrane</keyword>
<dbReference type="Proteomes" id="UP000241222">
    <property type="component" value="Unassembled WGS sequence"/>
</dbReference>
<dbReference type="GO" id="GO:0006885">
    <property type="term" value="P:regulation of pH"/>
    <property type="evidence" value="ECO:0007669"/>
    <property type="project" value="UniProtKB-UniRule"/>
</dbReference>
<keyword evidence="7" id="KW-0813">Transport</keyword>
<evidence type="ECO:0000313" key="9">
    <source>
        <dbReference type="Proteomes" id="UP000241222"/>
    </source>
</evidence>
<feature type="transmembrane region" description="Helical" evidence="7">
    <location>
        <begin position="228"/>
        <end position="247"/>
    </location>
</feature>
<feature type="transmembrane region" description="Helical" evidence="7">
    <location>
        <begin position="149"/>
        <end position="168"/>
    </location>
</feature>
<dbReference type="GO" id="GO:0015385">
    <property type="term" value="F:sodium:proton antiporter activity"/>
    <property type="evidence" value="ECO:0007669"/>
    <property type="project" value="UniProtKB-UniRule"/>
</dbReference>
<evidence type="ECO:0000313" key="8">
    <source>
        <dbReference type="EMBL" id="PSU36265.1"/>
    </source>
</evidence>
<dbReference type="InterPro" id="IPR023171">
    <property type="entry name" value="Na/H_antiporter_dom_sf"/>
</dbReference>
<keyword evidence="7" id="KW-0406">Ion transport</keyword>
<reference evidence="8 9" key="1">
    <citation type="submission" date="2018-03" db="EMBL/GenBank/DDBJ databases">
        <title>Whole genome sequencing of Histamine producing bacteria.</title>
        <authorList>
            <person name="Butler K."/>
        </authorList>
    </citation>
    <scope>NUCLEOTIDE SEQUENCE [LARGE SCALE GENOMIC DNA]</scope>
    <source>
        <strain evidence="8 9">JCM 13586</strain>
    </source>
</reference>
<evidence type="ECO:0000256" key="7">
    <source>
        <dbReference type="HAMAP-Rule" id="MF_01844"/>
    </source>
</evidence>
<comment type="similarity">
    <text evidence="7">Belongs to the NhaA Na(+)/H(+) (TC 2.A.33) antiporter family.</text>
</comment>
<gene>
    <name evidence="7 8" type="primary">nhaA</name>
    <name evidence="8" type="ORF">C9I99_04500</name>
</gene>
<comment type="catalytic activity">
    <reaction evidence="7">
        <text>Na(+)(in) + 2 H(+)(out) = Na(+)(out) + 2 H(+)(in)</text>
        <dbReference type="Rhea" id="RHEA:29251"/>
        <dbReference type="ChEBI" id="CHEBI:15378"/>
        <dbReference type="ChEBI" id="CHEBI:29101"/>
    </reaction>
</comment>
<keyword evidence="9" id="KW-1185">Reference proteome</keyword>
<comment type="caution">
    <text evidence="8">The sequence shown here is derived from an EMBL/GenBank/DDBJ whole genome shotgun (WGS) entry which is preliminary data.</text>
</comment>
<keyword evidence="2 7" id="KW-1003">Cell membrane</keyword>
<evidence type="ECO:0000256" key="2">
    <source>
        <dbReference type="ARBA" id="ARBA00022475"/>
    </source>
</evidence>
<comment type="function">
    <text evidence="7">Na(+)/H(+) antiporter that extrudes sodium in exchange for external protons.</text>
</comment>
<dbReference type="PANTHER" id="PTHR30341">
    <property type="entry name" value="SODIUM ION/PROTON ANTIPORTER NHAA-RELATED"/>
    <property type="match status" value="1"/>
</dbReference>
<name>A0A2T3J4Q3_9GAMM</name>
<sequence>MKKTAFRPHERGHPTQLPKEYVDWLTQPITRFLRIEAAAGAVLLFFTITALVLSNSLWAEEFLSLWDTPIGISAGEVEFTRSLREWINDALMTLFFFLVALELKREIVLGELKKPRLAMLSIAGAVGGMLIPALLYLALQSGQPGQNGWGIVMATDTAFVIACLILLGPRIPKSLRIFMLSLAIIDDIGAIVVVAVGYGEDIHFPYIGLSVIGFVVVKIMGMLGIRSIVVYLLIGALIWLTVDASGVHPTVTGVILGLMTPTERWVSEARLLTIMECVVPSPSQRGVFSIDRKVLKTAEAAAREGLSPVERLEMLLHPWIGFVVMPLFAFANAGVPFSFSEMSGSLYVAVVVGLVIGKPVGIILFSGLAICTGVAIRPPDLRWPYILAGGMLAGIGFTMSLFIAHLALSPALVNAAKLGILSASVFSALMGIALLSWLLKRDAQNNQGEA</sequence>
<dbReference type="PANTHER" id="PTHR30341:SF0">
    <property type="entry name" value="NA(+)_H(+) ANTIPORTER NHAA"/>
    <property type="match status" value="1"/>
</dbReference>
<dbReference type="RefSeq" id="WP_107347619.1">
    <property type="nucleotide sequence ID" value="NZ_PYMH01000001.1"/>
</dbReference>
<dbReference type="Gene3D" id="1.20.1530.10">
    <property type="entry name" value="Na+/H+ antiporter like domain"/>
    <property type="match status" value="1"/>
</dbReference>
<protein>
    <recommendedName>
        <fullName evidence="7">Na(+)/H(+) antiporter NhaA</fullName>
    </recommendedName>
    <alternativeName>
        <fullName evidence="7">Sodium/proton antiporter NhaA</fullName>
    </alternativeName>
</protein>
<keyword evidence="7" id="KW-0050">Antiport</keyword>
<accession>A0A2T3J4Q3</accession>
<feature type="transmembrane region" description="Helical" evidence="7">
    <location>
        <begin position="37"/>
        <end position="58"/>
    </location>
</feature>
<keyword evidence="7" id="KW-0915">Sodium</keyword>
<feature type="transmembrane region" description="Helical" evidence="7">
    <location>
        <begin position="319"/>
        <end position="339"/>
    </location>
</feature>